<dbReference type="EMBL" id="KZ819642">
    <property type="protein sequence ID" value="PWN86762.1"/>
    <property type="molecule type" value="Genomic_DNA"/>
</dbReference>
<evidence type="ECO:0000256" key="2">
    <source>
        <dbReference type="SAM" id="MobiDB-lite"/>
    </source>
</evidence>
<dbReference type="OrthoDB" id="10253869at2759"/>
<dbReference type="GeneID" id="37041306"/>
<dbReference type="Pfam" id="PF00501">
    <property type="entry name" value="AMP-binding"/>
    <property type="match status" value="1"/>
</dbReference>
<evidence type="ECO:0000313" key="5">
    <source>
        <dbReference type="EMBL" id="PWN86762.1"/>
    </source>
</evidence>
<protein>
    <submittedName>
        <fullName evidence="5">Acetyl-CoA synthetase-like protein</fullName>
    </submittedName>
</protein>
<dbReference type="PROSITE" id="PS00455">
    <property type="entry name" value="AMP_BINDING"/>
    <property type="match status" value="1"/>
</dbReference>
<dbReference type="InterPro" id="IPR032387">
    <property type="entry name" value="ACAS_N"/>
</dbReference>
<reference evidence="5 6" key="1">
    <citation type="journal article" date="2018" name="Mol. Biol. Evol.">
        <title>Broad Genomic Sampling Reveals a Smut Pathogenic Ancestry of the Fungal Clade Ustilaginomycotina.</title>
        <authorList>
            <person name="Kijpornyongpan T."/>
            <person name="Mondo S.J."/>
            <person name="Barry K."/>
            <person name="Sandor L."/>
            <person name="Lee J."/>
            <person name="Lipzen A."/>
            <person name="Pangilinan J."/>
            <person name="LaButti K."/>
            <person name="Hainaut M."/>
            <person name="Henrissat B."/>
            <person name="Grigoriev I.V."/>
            <person name="Spatafora J.W."/>
            <person name="Aime M.C."/>
        </authorList>
    </citation>
    <scope>NUCLEOTIDE SEQUENCE [LARGE SCALE GENOMIC DNA]</scope>
    <source>
        <strain evidence="5 6">MCA 4198</strain>
    </source>
</reference>
<dbReference type="SUPFAM" id="SSF56801">
    <property type="entry name" value="Acetyl-CoA synthetase-like"/>
    <property type="match status" value="1"/>
</dbReference>
<dbReference type="InterPro" id="IPR045851">
    <property type="entry name" value="AMP-bd_C_sf"/>
</dbReference>
<evidence type="ECO:0000313" key="6">
    <source>
        <dbReference type="Proteomes" id="UP000245768"/>
    </source>
</evidence>
<feature type="domain" description="Acetyl-coenzyme A synthetase N-terminal" evidence="4">
    <location>
        <begin position="40"/>
        <end position="99"/>
    </location>
</feature>
<dbReference type="Gene3D" id="3.30.300.30">
    <property type="match status" value="1"/>
</dbReference>
<keyword evidence="6" id="KW-1185">Reference proteome</keyword>
<evidence type="ECO:0000259" key="4">
    <source>
        <dbReference type="Pfam" id="PF16177"/>
    </source>
</evidence>
<dbReference type="Proteomes" id="UP000245768">
    <property type="component" value="Unassembled WGS sequence"/>
</dbReference>
<name>A0A316YBU6_9BASI</name>
<evidence type="ECO:0000256" key="1">
    <source>
        <dbReference type="ARBA" id="ARBA00006432"/>
    </source>
</evidence>
<dbReference type="InterPro" id="IPR020845">
    <property type="entry name" value="AMP-binding_CS"/>
</dbReference>
<dbReference type="STRING" id="215250.A0A316YBU6"/>
<dbReference type="InterPro" id="IPR000873">
    <property type="entry name" value="AMP-dep_synth/lig_dom"/>
</dbReference>
<dbReference type="PANTHER" id="PTHR42921">
    <property type="entry name" value="ACETOACETYL-COA SYNTHETASE"/>
    <property type="match status" value="1"/>
</dbReference>
<comment type="similarity">
    <text evidence="1">Belongs to the ATP-dependent AMP-binding enzyme family.</text>
</comment>
<dbReference type="Pfam" id="PF16177">
    <property type="entry name" value="ACAS_N"/>
    <property type="match status" value="1"/>
</dbReference>
<dbReference type="RefSeq" id="XP_025373960.1">
    <property type="nucleotide sequence ID" value="XM_025519390.1"/>
</dbReference>
<proteinExistence type="inferred from homology"/>
<accession>A0A316YBU6</accession>
<dbReference type="Gene3D" id="3.40.50.12780">
    <property type="entry name" value="N-terminal domain of ligase-like"/>
    <property type="match status" value="1"/>
</dbReference>
<dbReference type="InParanoid" id="A0A316YBU6"/>
<organism evidence="5 6">
    <name type="scientific">Acaromyces ingoldii</name>
    <dbReference type="NCBI Taxonomy" id="215250"/>
    <lineage>
        <taxon>Eukaryota</taxon>
        <taxon>Fungi</taxon>
        <taxon>Dikarya</taxon>
        <taxon>Basidiomycota</taxon>
        <taxon>Ustilaginomycotina</taxon>
        <taxon>Exobasidiomycetes</taxon>
        <taxon>Exobasidiales</taxon>
        <taxon>Cryptobasidiaceae</taxon>
        <taxon>Acaromyces</taxon>
    </lineage>
</organism>
<gene>
    <name evidence="5" type="ORF">FA10DRAFT_245986</name>
</gene>
<sequence length="710" mass="78505">MSHPKMDVVWRPPGRESQPTHLTKFRTSLNSLHGLDMKTYEDVHRFSIDKTSEFWAATWDYVGIQCDRRFDRVLSDPKGQAASLPRWFEGARFSVAENVLFPIHPDVEESRRQSKYDWPRNEETALEEVDEAVRDGRDGSRKTTWGTLRQNAFHLTWALRRNGIGVGDVVACISANNGFAVTLGIAVNAVGAIFSLCATDDGVLSLQRKLSQVAPKVIFAQDRVVWKGREHNVAAKAATIVKEWDDGLSDPPRLITFSGRSDSATMSANEVHTTMADFVCSGEAAPPYSRSNFDFCRQGAQSPLQIFFSSGTTGEPKCIVHSQCVALNLKKEWLLQSNSSPRDSFLQVTTCGWVMWLFNYASLLVGGTALLYDGSPLHPDPMHLVSLVDELGANGLGVSPRFLSELQAHRSSHVSQTPSFARLRHVTSSGAPLSPGNVEFFYSFFPRDVRIATLSGGTDVAGTFCGPSADLEVHGSFMQCKMLGMDLQIWHHITGKNVENTGAAGELIVVKPFPTQPLCFHGPSSKTAELKEKYMKSYYLRFPGEKVWCQGDFIMRHPVHGGLEILGRSDGVLNPSGVRFGSAEIYTVVEKLVFVEDCIVVGQRRPSIDEDERVLLFVKLRNGYLSLSQIQTIKSAISAAYTPRHVPFAIFQVDEIPVTLNGKKPEVAVKQIVNGATDFEPSSSIANPKSLLQFRKYAELGKSRAPMSSL</sequence>
<feature type="domain" description="AMP-dependent synthetase/ligase" evidence="3">
    <location>
        <begin position="131"/>
        <end position="512"/>
    </location>
</feature>
<evidence type="ECO:0000259" key="3">
    <source>
        <dbReference type="Pfam" id="PF00501"/>
    </source>
</evidence>
<dbReference type="PANTHER" id="PTHR42921:SF1">
    <property type="entry name" value="ACETOACETYL-COA SYNTHETASE"/>
    <property type="match status" value="1"/>
</dbReference>
<dbReference type="InterPro" id="IPR042099">
    <property type="entry name" value="ANL_N_sf"/>
</dbReference>
<dbReference type="AlphaFoldDB" id="A0A316YBU6"/>
<dbReference type="GO" id="GO:0030729">
    <property type="term" value="F:acetoacetate-CoA ligase activity"/>
    <property type="evidence" value="ECO:0007669"/>
    <property type="project" value="TreeGrafter"/>
</dbReference>
<feature type="region of interest" description="Disordered" evidence="2">
    <location>
        <begin position="1"/>
        <end position="20"/>
    </location>
</feature>